<comment type="cofactor">
    <cofactor evidence="1">
        <name>Mg(2+)</name>
        <dbReference type="ChEBI" id="CHEBI:18420"/>
    </cofactor>
</comment>
<feature type="non-terminal residue" evidence="10">
    <location>
        <position position="1"/>
    </location>
</feature>
<evidence type="ECO:0000256" key="5">
    <source>
        <dbReference type="ARBA" id="ARBA00022835"/>
    </source>
</evidence>
<dbReference type="Gene3D" id="2.40.50.700">
    <property type="match status" value="1"/>
</dbReference>
<reference evidence="10" key="2">
    <citation type="submission" date="2017-10" db="EMBL/GenBank/DDBJ databases">
        <title>Ladona fulva Genome sequencing and assembly.</title>
        <authorList>
            <person name="Murali S."/>
            <person name="Richards S."/>
            <person name="Bandaranaike D."/>
            <person name="Bellair M."/>
            <person name="Blankenburg K."/>
            <person name="Chao H."/>
            <person name="Dinh H."/>
            <person name="Doddapaneni H."/>
            <person name="Dugan-Rocha S."/>
            <person name="Elkadiri S."/>
            <person name="Gnanaolivu R."/>
            <person name="Hernandez B."/>
            <person name="Skinner E."/>
            <person name="Javaid M."/>
            <person name="Lee S."/>
            <person name="Li M."/>
            <person name="Ming W."/>
            <person name="Munidasa M."/>
            <person name="Muniz J."/>
            <person name="Nguyen L."/>
            <person name="Hughes D."/>
            <person name="Osuji N."/>
            <person name="Pu L.-L."/>
            <person name="Puazo M."/>
            <person name="Qu C."/>
            <person name="Quiroz J."/>
            <person name="Raj R."/>
            <person name="Weissenberger G."/>
            <person name="Xin Y."/>
            <person name="Zou X."/>
            <person name="Han Y."/>
            <person name="Worley K."/>
            <person name="Muzny D."/>
            <person name="Gibbs R."/>
        </authorList>
    </citation>
    <scope>NUCLEOTIDE SEQUENCE</scope>
    <source>
        <strain evidence="10">Sampled in the wild</strain>
    </source>
</reference>
<evidence type="ECO:0000313" key="11">
    <source>
        <dbReference type="Proteomes" id="UP000792457"/>
    </source>
</evidence>
<accession>A0A8K0KAM3</accession>
<keyword evidence="8" id="KW-0694">RNA-binding</keyword>
<dbReference type="GO" id="GO:0016075">
    <property type="term" value="P:rRNA catabolic process"/>
    <property type="evidence" value="ECO:0007669"/>
    <property type="project" value="TreeGrafter"/>
</dbReference>
<evidence type="ECO:0000256" key="4">
    <source>
        <dbReference type="ARBA" id="ARBA00022801"/>
    </source>
</evidence>
<evidence type="ECO:0000256" key="3">
    <source>
        <dbReference type="ARBA" id="ARBA00022722"/>
    </source>
</evidence>
<evidence type="ECO:0000256" key="6">
    <source>
        <dbReference type="ARBA" id="ARBA00022839"/>
    </source>
</evidence>
<keyword evidence="11" id="KW-1185">Reference proteome</keyword>
<dbReference type="GO" id="GO:0000177">
    <property type="term" value="C:cytoplasmic exosome (RNase complex)"/>
    <property type="evidence" value="ECO:0007669"/>
    <property type="project" value="TreeGrafter"/>
</dbReference>
<evidence type="ECO:0000256" key="7">
    <source>
        <dbReference type="ARBA" id="ARBA00022842"/>
    </source>
</evidence>
<dbReference type="GO" id="GO:0071031">
    <property type="term" value="P:nuclear mRNA surveillance of mRNA 3'-end processing"/>
    <property type="evidence" value="ECO:0007669"/>
    <property type="project" value="TreeGrafter"/>
</dbReference>
<dbReference type="PANTHER" id="PTHR23355">
    <property type="entry name" value="RIBONUCLEASE"/>
    <property type="match status" value="1"/>
</dbReference>
<dbReference type="GO" id="GO:0003723">
    <property type="term" value="F:RNA binding"/>
    <property type="evidence" value="ECO:0007669"/>
    <property type="project" value="UniProtKB-KW"/>
</dbReference>
<feature type="non-terminal residue" evidence="10">
    <location>
        <position position="95"/>
    </location>
</feature>
<dbReference type="AlphaFoldDB" id="A0A8K0KAM3"/>
<evidence type="ECO:0000256" key="2">
    <source>
        <dbReference type="ARBA" id="ARBA00005785"/>
    </source>
</evidence>
<evidence type="ECO:0000313" key="10">
    <source>
        <dbReference type="EMBL" id="KAG8231430.1"/>
    </source>
</evidence>
<organism evidence="10 11">
    <name type="scientific">Ladona fulva</name>
    <name type="common">Scarce chaser dragonfly</name>
    <name type="synonym">Libellula fulva</name>
    <dbReference type="NCBI Taxonomy" id="123851"/>
    <lineage>
        <taxon>Eukaryota</taxon>
        <taxon>Metazoa</taxon>
        <taxon>Ecdysozoa</taxon>
        <taxon>Arthropoda</taxon>
        <taxon>Hexapoda</taxon>
        <taxon>Insecta</taxon>
        <taxon>Pterygota</taxon>
        <taxon>Palaeoptera</taxon>
        <taxon>Odonata</taxon>
        <taxon>Epiprocta</taxon>
        <taxon>Anisoptera</taxon>
        <taxon>Libelluloidea</taxon>
        <taxon>Libellulidae</taxon>
        <taxon>Ladona</taxon>
    </lineage>
</organism>
<dbReference type="InterPro" id="IPR012340">
    <property type="entry name" value="NA-bd_OB-fold"/>
</dbReference>
<dbReference type="GO" id="GO:0004519">
    <property type="term" value="F:endonuclease activity"/>
    <property type="evidence" value="ECO:0007669"/>
    <property type="project" value="TreeGrafter"/>
</dbReference>
<keyword evidence="7" id="KW-0460">Magnesium</keyword>
<feature type="domain" description="CSD2" evidence="9">
    <location>
        <begin position="5"/>
        <end position="71"/>
    </location>
</feature>
<name>A0A8K0KAM3_LADFU</name>
<gene>
    <name evidence="10" type="ORF">J437_LFUL000146</name>
</gene>
<comment type="similarity">
    <text evidence="2">Belongs to the RNR ribonuclease family.</text>
</comment>
<dbReference type="Proteomes" id="UP000792457">
    <property type="component" value="Unassembled WGS sequence"/>
</dbReference>
<reference evidence="10" key="1">
    <citation type="submission" date="2013-04" db="EMBL/GenBank/DDBJ databases">
        <authorList>
            <person name="Qu J."/>
            <person name="Murali S.C."/>
            <person name="Bandaranaike D."/>
            <person name="Bellair M."/>
            <person name="Blankenburg K."/>
            <person name="Chao H."/>
            <person name="Dinh H."/>
            <person name="Doddapaneni H."/>
            <person name="Downs B."/>
            <person name="Dugan-Rocha S."/>
            <person name="Elkadiri S."/>
            <person name="Gnanaolivu R.D."/>
            <person name="Hernandez B."/>
            <person name="Javaid M."/>
            <person name="Jayaseelan J.C."/>
            <person name="Lee S."/>
            <person name="Li M."/>
            <person name="Ming W."/>
            <person name="Munidasa M."/>
            <person name="Muniz J."/>
            <person name="Nguyen L."/>
            <person name="Ongeri F."/>
            <person name="Osuji N."/>
            <person name="Pu L.-L."/>
            <person name="Puazo M."/>
            <person name="Qu C."/>
            <person name="Quiroz J."/>
            <person name="Raj R."/>
            <person name="Weissenberger G."/>
            <person name="Xin Y."/>
            <person name="Zou X."/>
            <person name="Han Y."/>
            <person name="Richards S."/>
            <person name="Worley K."/>
            <person name="Muzny D."/>
            <person name="Gibbs R."/>
        </authorList>
    </citation>
    <scope>NUCLEOTIDE SEQUENCE</scope>
    <source>
        <strain evidence="10">Sampled in the wild</strain>
    </source>
</reference>
<dbReference type="GO" id="GO:0000175">
    <property type="term" value="F:3'-5'-RNA exonuclease activity"/>
    <property type="evidence" value="ECO:0007669"/>
    <property type="project" value="TreeGrafter"/>
</dbReference>
<evidence type="ECO:0000256" key="8">
    <source>
        <dbReference type="ARBA" id="ARBA00022884"/>
    </source>
</evidence>
<dbReference type="SUPFAM" id="SSF50249">
    <property type="entry name" value="Nucleic acid-binding proteins"/>
    <property type="match status" value="1"/>
</dbReference>
<comment type="caution">
    <text evidence="10">The sequence shown here is derived from an EMBL/GenBank/DDBJ whole genome shotgun (WGS) entry which is preliminary data.</text>
</comment>
<dbReference type="GO" id="GO:0000176">
    <property type="term" value="C:nuclear exosome (RNase complex)"/>
    <property type="evidence" value="ECO:0007669"/>
    <property type="project" value="TreeGrafter"/>
</dbReference>
<dbReference type="OrthoDB" id="372421at2759"/>
<keyword evidence="5" id="KW-0271">Exosome</keyword>
<evidence type="ECO:0000259" key="9">
    <source>
        <dbReference type="Pfam" id="PF17849"/>
    </source>
</evidence>
<dbReference type="EMBL" id="KZ308556">
    <property type="protein sequence ID" value="KAG8231430.1"/>
    <property type="molecule type" value="Genomic_DNA"/>
</dbReference>
<proteinExistence type="inferred from homology"/>
<protein>
    <recommendedName>
        <fullName evidence="9">CSD2 domain-containing protein</fullName>
    </recommendedName>
</protein>
<dbReference type="InterPro" id="IPR050180">
    <property type="entry name" value="RNR_Ribonuclease"/>
</dbReference>
<dbReference type="Pfam" id="PF17849">
    <property type="entry name" value="OB_Dis3"/>
    <property type="match status" value="1"/>
</dbReference>
<evidence type="ECO:0000256" key="1">
    <source>
        <dbReference type="ARBA" id="ARBA00001946"/>
    </source>
</evidence>
<sequence>SNKHLFVPAERKVPKVRIETRQADVLASQRIIVAIDSWPRNSRYPQGHFVRALGPIGDRETENEVLLLEHDVPHSAFSEAVLADLPKMPWIITPE</sequence>
<dbReference type="FunFam" id="2.40.50.700:FF:000004">
    <property type="entry name" value="Exosome complex exonuclease RRP44 homolog A"/>
    <property type="match status" value="1"/>
</dbReference>
<keyword evidence="6" id="KW-0269">Exonuclease</keyword>
<dbReference type="PANTHER" id="PTHR23355:SF35">
    <property type="entry name" value="EXOSOME COMPLEX EXONUCLEASE RRP44"/>
    <property type="match status" value="1"/>
</dbReference>
<keyword evidence="3" id="KW-0540">Nuclease</keyword>
<dbReference type="InterPro" id="IPR041505">
    <property type="entry name" value="Dis3_CSD2"/>
</dbReference>
<keyword evidence="4" id="KW-0378">Hydrolase</keyword>